<evidence type="ECO:0000259" key="3">
    <source>
        <dbReference type="PROSITE" id="PS50198"/>
    </source>
</evidence>
<dbReference type="RefSeq" id="WP_258541396.1">
    <property type="nucleotide sequence ID" value="NZ_OU015584.1"/>
</dbReference>
<dbReference type="PANTHER" id="PTHR47245:SF2">
    <property type="entry name" value="PEPTIDYL-PROLYL CIS-TRANS ISOMERASE HP_0175-RELATED"/>
    <property type="match status" value="1"/>
</dbReference>
<dbReference type="AlphaFoldDB" id="A0A916JMX6"/>
<reference evidence="4" key="1">
    <citation type="submission" date="2021-04" db="EMBL/GenBank/DDBJ databases">
        <authorList>
            <person name="Rodrigo-Torres L."/>
            <person name="Arahal R. D."/>
            <person name="Lucena T."/>
        </authorList>
    </citation>
    <scope>NUCLEOTIDE SEQUENCE</scope>
    <source>
        <strain evidence="4">AS29M-1</strain>
    </source>
</reference>
<dbReference type="Pfam" id="PF13145">
    <property type="entry name" value="Rotamase_2"/>
    <property type="match status" value="1"/>
</dbReference>
<dbReference type="InterPro" id="IPR046357">
    <property type="entry name" value="PPIase_dom_sf"/>
</dbReference>
<name>A0A916JMX6_9FLAO</name>
<keyword evidence="1 4" id="KW-0413">Isomerase</keyword>
<sequence length="652" mass="75414">MKRLIGLTFAGLAFVGNLMAQEPVVMTVNNEDVTISEFEQIFWKNKKENVTNKEELDEYIELFTNFRLKVEAAEAAGLDTTNKFKAEFNGYKIQLQKPYLVDTSVTDELMKEAYYRTVNELRASHILIGVAQDADPKDTVNAYNKIMKIRDQIINNEISFEDAAKKFSTDPSAKTNGGDLGFFSAFRMVYPFEDAAYKTKMGEISMPFRTRFGYHIVKPTDTRKSRGRVKVAHIMVLTKKSATEQDLANAEQKINEIHEKLNAGEDFATLVMDYSDDRNSVRRNGELDWVEAGKYFQEFEDAAFSLKEDGEYTSPVKTPAGWHIIKRIEYQPIDNYKDLKLELKNKIQRDPVRSAKTKSSFVNKLKKEYAFSKNGKNYDLLLKKLKDSDDLSKAYITSLKNEIGDKELFSYAGNTKTIADFIAYAEPRWNKDKLLKLEDYLSTQFKSFVTNDMTEFEKTRLEDKYPKYKALLKEYRDGILLFEINDQKVWSYAIKDTAGLKEFYEAHKEEYMWKDRVDAQIFTAKDKKVIKKAYKLAKKGELRSDSIVNYLNRDSQLNIAFESGRFEEGKNEYLDAQEFQEGLNKPVLINGKYVLVKIDKKIPAQPKKLSEAKGAITAAYQEYLEDKWITELKAKYEVTVNKDVLYSIKEKP</sequence>
<organism evidence="4 5">
    <name type="scientific">Parvicella tangerina</name>
    <dbReference type="NCBI Taxonomy" id="2829795"/>
    <lineage>
        <taxon>Bacteria</taxon>
        <taxon>Pseudomonadati</taxon>
        <taxon>Bacteroidota</taxon>
        <taxon>Flavobacteriia</taxon>
        <taxon>Flavobacteriales</taxon>
        <taxon>Parvicellaceae</taxon>
        <taxon>Parvicella</taxon>
    </lineage>
</organism>
<evidence type="ECO:0000313" key="4">
    <source>
        <dbReference type="EMBL" id="CAG5080101.1"/>
    </source>
</evidence>
<dbReference type="Gene3D" id="3.10.50.40">
    <property type="match status" value="2"/>
</dbReference>
<protein>
    <submittedName>
        <fullName evidence="4">Chaperone SurA</fullName>
        <ecNumber evidence="4">5.2.1.8</ecNumber>
    </submittedName>
</protein>
<dbReference type="InterPro" id="IPR050245">
    <property type="entry name" value="PrsA_foldase"/>
</dbReference>
<dbReference type="EMBL" id="OU015584">
    <property type="protein sequence ID" value="CAG5080101.1"/>
    <property type="molecule type" value="Genomic_DNA"/>
</dbReference>
<dbReference type="Proteomes" id="UP000683507">
    <property type="component" value="Chromosome"/>
</dbReference>
<dbReference type="InterPro" id="IPR023058">
    <property type="entry name" value="PPIase_PpiC_CS"/>
</dbReference>
<evidence type="ECO:0000256" key="1">
    <source>
        <dbReference type="PROSITE-ProRule" id="PRU00278"/>
    </source>
</evidence>
<dbReference type="SUPFAM" id="SSF54534">
    <property type="entry name" value="FKBP-like"/>
    <property type="match status" value="2"/>
</dbReference>
<feature type="domain" description="PpiC" evidence="3">
    <location>
        <begin position="226"/>
        <end position="329"/>
    </location>
</feature>
<feature type="chain" id="PRO_5037573231" evidence="2">
    <location>
        <begin position="21"/>
        <end position="652"/>
    </location>
</feature>
<accession>A0A916JMX6</accession>
<dbReference type="KEGG" id="ptan:CRYO30217_01183"/>
<gene>
    <name evidence="4" type="primary">surA_3</name>
    <name evidence="4" type="ORF">CRYO30217_01183</name>
</gene>
<dbReference type="Pfam" id="PF00639">
    <property type="entry name" value="Rotamase"/>
    <property type="match status" value="2"/>
</dbReference>
<dbReference type="GO" id="GO:0003755">
    <property type="term" value="F:peptidyl-prolyl cis-trans isomerase activity"/>
    <property type="evidence" value="ECO:0007669"/>
    <property type="project" value="UniProtKB-KW"/>
</dbReference>
<keyword evidence="2" id="KW-0732">Signal</keyword>
<dbReference type="PROSITE" id="PS50198">
    <property type="entry name" value="PPIC_PPIASE_2"/>
    <property type="match status" value="2"/>
</dbReference>
<evidence type="ECO:0000256" key="2">
    <source>
        <dbReference type="SAM" id="SignalP"/>
    </source>
</evidence>
<keyword evidence="1" id="KW-0697">Rotamase</keyword>
<keyword evidence="5" id="KW-1185">Reference proteome</keyword>
<dbReference type="EC" id="5.2.1.8" evidence="4"/>
<proteinExistence type="predicted"/>
<dbReference type="InterPro" id="IPR000297">
    <property type="entry name" value="PPIase_PpiC"/>
</dbReference>
<evidence type="ECO:0000313" key="5">
    <source>
        <dbReference type="Proteomes" id="UP000683507"/>
    </source>
</evidence>
<dbReference type="PROSITE" id="PS01096">
    <property type="entry name" value="PPIC_PPIASE_1"/>
    <property type="match status" value="1"/>
</dbReference>
<dbReference type="PANTHER" id="PTHR47245">
    <property type="entry name" value="PEPTIDYLPROLYL ISOMERASE"/>
    <property type="match status" value="1"/>
</dbReference>
<feature type="domain" description="PpiC" evidence="3">
    <location>
        <begin position="118"/>
        <end position="221"/>
    </location>
</feature>
<feature type="signal peptide" evidence="2">
    <location>
        <begin position="1"/>
        <end position="20"/>
    </location>
</feature>